<sequence>MEALSNLLSNRCSNRSLTVFLRSVLGCVSTAADKFRNNRQEDAHEFLTDMLSQLQREFNEAVRQLNGRRPEFLISSDPIRECFGYTLRRIFSCRKCHHETSVEEENTNFIVHISDERLKAEKFTFADILRDSMAEEIVEHVCDSCKASAAVMKHEFVKLPEHFIFVIRRYVYNLKKGHKHKLHAKVSMHKYLTFVTSEDIPTPQNHENQLKLAAIGESEASTSKGGRKAKNSLSRGIDNRWRDRKINSSKIGYLVEEIDGDEIIHKVFDDLFMWCRGNVQVKAKVTACKVLRDEPNENANNLLYALSGGNEYLYVKLREKIWNLLIKHADLYASMYGKSEKSFRDFIKIKAKKADLPATDLELHACAALFEAVINVKENGKWVAYIPKFVMLDDARKVVTSNHFHRKRFFLPVNVNYVASILHKKRARSYSLSSIVCHVGQTTEGGHYKCAVQTSAGTWSMCNDAVVTNCHEKTVLDKSSDSGYILFYSLCKERSPSPKRDNAEE</sequence>
<dbReference type="InterPro" id="IPR018200">
    <property type="entry name" value="USP_CS"/>
</dbReference>
<evidence type="ECO:0000259" key="3">
    <source>
        <dbReference type="PROSITE" id="PS50235"/>
    </source>
</evidence>
<dbReference type="GO" id="GO:0016579">
    <property type="term" value="P:protein deubiquitination"/>
    <property type="evidence" value="ECO:0007669"/>
    <property type="project" value="InterPro"/>
</dbReference>
<dbReference type="Proteomes" id="UP000887577">
    <property type="component" value="Unplaced"/>
</dbReference>
<dbReference type="InterPro" id="IPR001394">
    <property type="entry name" value="Peptidase_C19_UCH"/>
</dbReference>
<comment type="similarity">
    <text evidence="1">Belongs to the peptidase C19 family.</text>
</comment>
<dbReference type="GO" id="GO:0005634">
    <property type="term" value="C:nucleus"/>
    <property type="evidence" value="ECO:0007669"/>
    <property type="project" value="TreeGrafter"/>
</dbReference>
<protein>
    <submittedName>
        <fullName evidence="5">USP domain-containing protein</fullName>
    </submittedName>
</protein>
<organism evidence="4 5">
    <name type="scientific">Panagrolaimus superbus</name>
    <dbReference type="NCBI Taxonomy" id="310955"/>
    <lineage>
        <taxon>Eukaryota</taxon>
        <taxon>Metazoa</taxon>
        <taxon>Ecdysozoa</taxon>
        <taxon>Nematoda</taxon>
        <taxon>Chromadorea</taxon>
        <taxon>Rhabditida</taxon>
        <taxon>Tylenchina</taxon>
        <taxon>Panagrolaimomorpha</taxon>
        <taxon>Panagrolaimoidea</taxon>
        <taxon>Panagrolaimidae</taxon>
        <taxon>Panagrolaimus</taxon>
    </lineage>
</organism>
<accession>A0A914Y4Y4</accession>
<feature type="coiled-coil region" evidence="2">
    <location>
        <begin position="37"/>
        <end position="64"/>
    </location>
</feature>
<dbReference type="Pfam" id="PF00443">
    <property type="entry name" value="UCH"/>
    <property type="match status" value="1"/>
</dbReference>
<reference evidence="5" key="1">
    <citation type="submission" date="2022-11" db="UniProtKB">
        <authorList>
            <consortium name="WormBaseParasite"/>
        </authorList>
    </citation>
    <scope>IDENTIFICATION</scope>
</reference>
<keyword evidence="2" id="KW-0175">Coiled coil</keyword>
<name>A0A914Y4Y4_9BILA</name>
<evidence type="ECO:0000313" key="5">
    <source>
        <dbReference type="WBParaSite" id="PSU_v2.g14297.t1"/>
    </source>
</evidence>
<dbReference type="InterPro" id="IPR038765">
    <property type="entry name" value="Papain-like_cys_pep_sf"/>
</dbReference>
<dbReference type="PROSITE" id="PS00973">
    <property type="entry name" value="USP_2"/>
    <property type="match status" value="1"/>
</dbReference>
<evidence type="ECO:0000256" key="2">
    <source>
        <dbReference type="SAM" id="Coils"/>
    </source>
</evidence>
<dbReference type="InterPro" id="IPR050164">
    <property type="entry name" value="Peptidase_C19"/>
</dbReference>
<dbReference type="PROSITE" id="PS50235">
    <property type="entry name" value="USP_3"/>
    <property type="match status" value="1"/>
</dbReference>
<evidence type="ECO:0000313" key="4">
    <source>
        <dbReference type="Proteomes" id="UP000887577"/>
    </source>
</evidence>
<dbReference type="AlphaFoldDB" id="A0A914Y4Y4"/>
<dbReference type="GO" id="GO:0004843">
    <property type="term" value="F:cysteine-type deubiquitinase activity"/>
    <property type="evidence" value="ECO:0007669"/>
    <property type="project" value="InterPro"/>
</dbReference>
<dbReference type="SUPFAM" id="SSF54001">
    <property type="entry name" value="Cysteine proteinases"/>
    <property type="match status" value="1"/>
</dbReference>
<feature type="domain" description="USP" evidence="3">
    <location>
        <begin position="1"/>
        <end position="491"/>
    </location>
</feature>
<dbReference type="InterPro" id="IPR028889">
    <property type="entry name" value="USP"/>
</dbReference>
<keyword evidence="4" id="KW-1185">Reference proteome</keyword>
<dbReference type="CDD" id="cd02257">
    <property type="entry name" value="Peptidase_C19"/>
    <property type="match status" value="2"/>
</dbReference>
<dbReference type="WBParaSite" id="PSU_v2.g14297.t1">
    <property type="protein sequence ID" value="PSU_v2.g14297.t1"/>
    <property type="gene ID" value="PSU_v2.g14297"/>
</dbReference>
<dbReference type="Gene3D" id="3.90.70.10">
    <property type="entry name" value="Cysteine proteinases"/>
    <property type="match status" value="2"/>
</dbReference>
<dbReference type="PANTHER" id="PTHR24006">
    <property type="entry name" value="UBIQUITIN CARBOXYL-TERMINAL HYDROLASE"/>
    <property type="match status" value="1"/>
</dbReference>
<evidence type="ECO:0000256" key="1">
    <source>
        <dbReference type="ARBA" id="ARBA00009085"/>
    </source>
</evidence>
<proteinExistence type="inferred from homology"/>
<dbReference type="GO" id="GO:0005829">
    <property type="term" value="C:cytosol"/>
    <property type="evidence" value="ECO:0007669"/>
    <property type="project" value="TreeGrafter"/>
</dbReference>